<dbReference type="Proteomes" id="UP001202328">
    <property type="component" value="Unassembled WGS sequence"/>
</dbReference>
<dbReference type="AlphaFoldDB" id="A0AAD4TCU1"/>
<accession>A0AAD4TCU1</accession>
<comment type="caution">
    <text evidence="1">The sequence shown here is derived from an EMBL/GenBank/DDBJ whole genome shotgun (WGS) entry which is preliminary data.</text>
</comment>
<proteinExistence type="predicted"/>
<evidence type="ECO:0000313" key="1">
    <source>
        <dbReference type="EMBL" id="KAI3950585.1"/>
    </source>
</evidence>
<keyword evidence="2" id="KW-1185">Reference proteome</keyword>
<protein>
    <submittedName>
        <fullName evidence="1">Uncharacterized protein</fullName>
    </submittedName>
</protein>
<reference evidence="1" key="1">
    <citation type="submission" date="2022-04" db="EMBL/GenBank/DDBJ databases">
        <title>A functionally conserved STORR gene fusion in Papaver species that diverged 16.8 million years ago.</title>
        <authorList>
            <person name="Catania T."/>
        </authorList>
    </citation>
    <scope>NUCLEOTIDE SEQUENCE</scope>
    <source>
        <strain evidence="1">S-188037</strain>
    </source>
</reference>
<organism evidence="1 2">
    <name type="scientific">Papaver atlanticum</name>
    <dbReference type="NCBI Taxonomy" id="357466"/>
    <lineage>
        <taxon>Eukaryota</taxon>
        <taxon>Viridiplantae</taxon>
        <taxon>Streptophyta</taxon>
        <taxon>Embryophyta</taxon>
        <taxon>Tracheophyta</taxon>
        <taxon>Spermatophyta</taxon>
        <taxon>Magnoliopsida</taxon>
        <taxon>Ranunculales</taxon>
        <taxon>Papaveraceae</taxon>
        <taxon>Papaveroideae</taxon>
        <taxon>Papaver</taxon>
    </lineage>
</organism>
<dbReference type="EMBL" id="JAJJMB010002771">
    <property type="protein sequence ID" value="KAI3950585.1"/>
    <property type="molecule type" value="Genomic_DNA"/>
</dbReference>
<name>A0AAD4TCU1_9MAGN</name>
<evidence type="ECO:0000313" key="2">
    <source>
        <dbReference type="Proteomes" id="UP001202328"/>
    </source>
</evidence>
<gene>
    <name evidence="1" type="ORF">MKW98_032708</name>
</gene>
<sequence length="98" mass="10686">MLVNDDIASATLCPGIYAHVNRERSGLQSSNVFSTLKSLTVQLCMNILSILLSSMLYSKLIGLDNGKDMEDFFGRINSGHYLSLVLPNILSRSTSSTS</sequence>